<dbReference type="Gene3D" id="2.60.40.10">
    <property type="entry name" value="Immunoglobulins"/>
    <property type="match status" value="1"/>
</dbReference>
<keyword evidence="1" id="KW-0732">Signal</keyword>
<gene>
    <name evidence="4" type="ORF">C900_03895</name>
</gene>
<dbReference type="SMART" id="SM00089">
    <property type="entry name" value="PKD"/>
    <property type="match status" value="1"/>
</dbReference>
<dbReference type="EMBL" id="AMZN01000055">
    <property type="protein sequence ID" value="ELR70210.1"/>
    <property type="molecule type" value="Genomic_DNA"/>
</dbReference>
<dbReference type="InterPro" id="IPR035986">
    <property type="entry name" value="PKD_dom_sf"/>
</dbReference>
<dbReference type="NCBIfam" id="TIGR04183">
    <property type="entry name" value="Por_Secre_tail"/>
    <property type="match status" value="1"/>
</dbReference>
<dbReference type="CDD" id="cd00146">
    <property type="entry name" value="PKD"/>
    <property type="match status" value="1"/>
</dbReference>
<keyword evidence="2" id="KW-0378">Hydrolase</keyword>
<dbReference type="eggNOG" id="COG3291">
    <property type="taxonomic scope" value="Bacteria"/>
</dbReference>
<dbReference type="PANTHER" id="PTHR43037:SF5">
    <property type="entry name" value="FERULOYL ESTERASE"/>
    <property type="match status" value="1"/>
</dbReference>
<evidence type="ECO:0000313" key="4">
    <source>
        <dbReference type="EMBL" id="ELR70210.1"/>
    </source>
</evidence>
<reference evidence="4 5" key="1">
    <citation type="submission" date="2012-12" db="EMBL/GenBank/DDBJ databases">
        <title>Genome assembly of Fulvivirga imtechensis AK7.</title>
        <authorList>
            <person name="Nupur N."/>
            <person name="Khatri I."/>
            <person name="Kumar R."/>
            <person name="Subramanian S."/>
            <person name="Pinnaka A."/>
        </authorList>
    </citation>
    <scope>NUCLEOTIDE SEQUENCE [LARGE SCALE GENOMIC DNA]</scope>
    <source>
        <strain evidence="4 5">AK7</strain>
    </source>
</reference>
<name>L8JMZ9_9BACT</name>
<dbReference type="SUPFAM" id="SSF49299">
    <property type="entry name" value="PKD domain"/>
    <property type="match status" value="1"/>
</dbReference>
<evidence type="ECO:0000259" key="3">
    <source>
        <dbReference type="SMART" id="SM00089"/>
    </source>
</evidence>
<dbReference type="PANTHER" id="PTHR43037">
    <property type="entry name" value="UNNAMED PRODUCT-RELATED"/>
    <property type="match status" value="1"/>
</dbReference>
<dbReference type="GO" id="GO:0016787">
    <property type="term" value="F:hydrolase activity"/>
    <property type="evidence" value="ECO:0007669"/>
    <property type="project" value="UniProtKB-KW"/>
</dbReference>
<comment type="caution">
    <text evidence="4">The sequence shown here is derived from an EMBL/GenBank/DDBJ whole genome shotgun (WGS) entry which is preliminary data.</text>
</comment>
<evidence type="ECO:0000313" key="5">
    <source>
        <dbReference type="Proteomes" id="UP000011135"/>
    </source>
</evidence>
<dbReference type="Proteomes" id="UP000011135">
    <property type="component" value="Unassembled WGS sequence"/>
</dbReference>
<proteinExistence type="predicted"/>
<dbReference type="SUPFAM" id="SSF53474">
    <property type="entry name" value="alpha/beta-Hydrolases"/>
    <property type="match status" value="1"/>
</dbReference>
<dbReference type="InterPro" id="IPR013783">
    <property type="entry name" value="Ig-like_fold"/>
</dbReference>
<dbReference type="eggNOG" id="COG4099">
    <property type="taxonomic scope" value="Bacteria"/>
</dbReference>
<dbReference type="AlphaFoldDB" id="L8JMZ9"/>
<dbReference type="STRING" id="1237149.C900_03895"/>
<protein>
    <recommendedName>
        <fullName evidence="3">PKD/Chitinase domain-containing protein</fullName>
    </recommendedName>
</protein>
<feature type="domain" description="PKD/Chitinase" evidence="3">
    <location>
        <begin position="178"/>
        <end position="264"/>
    </location>
</feature>
<dbReference type="Gene3D" id="3.40.50.1820">
    <property type="entry name" value="alpha/beta hydrolase"/>
    <property type="match status" value="1"/>
</dbReference>
<organism evidence="4 5">
    <name type="scientific">Fulvivirga imtechensis AK7</name>
    <dbReference type="NCBI Taxonomy" id="1237149"/>
    <lineage>
        <taxon>Bacteria</taxon>
        <taxon>Pseudomonadati</taxon>
        <taxon>Bacteroidota</taxon>
        <taxon>Cytophagia</taxon>
        <taxon>Cytophagales</taxon>
        <taxon>Fulvivirgaceae</taxon>
        <taxon>Fulvivirga</taxon>
    </lineage>
</organism>
<evidence type="ECO:0000256" key="1">
    <source>
        <dbReference type="ARBA" id="ARBA00022729"/>
    </source>
</evidence>
<dbReference type="Pfam" id="PF22352">
    <property type="entry name" value="K319L-like_PKD"/>
    <property type="match status" value="1"/>
</dbReference>
<evidence type="ECO:0000256" key="2">
    <source>
        <dbReference type="ARBA" id="ARBA00022801"/>
    </source>
</evidence>
<accession>L8JMZ9</accession>
<dbReference type="InterPro" id="IPR050955">
    <property type="entry name" value="Plant_Biomass_Hydrol_Est"/>
</dbReference>
<keyword evidence="5" id="KW-1185">Reference proteome</keyword>
<dbReference type="InterPro" id="IPR022409">
    <property type="entry name" value="PKD/Chitinase_dom"/>
</dbReference>
<dbReference type="Pfam" id="PF18962">
    <property type="entry name" value="Por_Secre_tail"/>
    <property type="match status" value="1"/>
</dbReference>
<sequence length="488" mass="54357">MIIIAPHVKLGTKCNNSANNNYEWDPSYVDEVVRHVMKPANYNIDPDRVFGTGISLGAKGIWDYALAFPGKLAGLAPFSGNAPIENICTLKGVAVWAFHGQADGIIPPTGGTTRKGQQTVVEAINNCIKPPYLPAHLTLFEAKGHNGWDQVYDRTSGYDIYEWMLALKKNNPNNYKPMVNLGSDKSFLIPKHPLRLHSFTYDPNGNITKYTWQKISGPAVSFTNGKPFLQIKPTTAGTYHFRLTVTDDEGNTNSDEIKINILSSTTAPEVTELRLYDGKNKADLGPITFNKVVNLNNYNATLLDIKAITKNLIPQSSSVRFEIDHNRNFNTMNDKVLTATYPNYTIGQQNHKFFVPFVDEYTVTATAYSDRLSTKPSISYQVTLSFTRGTQAMDEAKSTSENVEKRDEATLYPAPAAKGEVVFQSDKLKGGESLKLIAPTGVVIREYEIANHQKQIPIDTRGLKTGIYFLQVNYHDKIVTHKVLVQNE</sequence>
<dbReference type="InterPro" id="IPR029058">
    <property type="entry name" value="AB_hydrolase_fold"/>
</dbReference>
<dbReference type="InterPro" id="IPR026444">
    <property type="entry name" value="Secre_tail"/>
</dbReference>